<proteinExistence type="predicted"/>
<accession>K5DEF6</accession>
<reference evidence="1 2" key="1">
    <citation type="journal article" date="2013" name="Mar. Genomics">
        <title>Expression of sulfatases in Rhodopirellula baltica and the diversity of sulfatases in the genus Rhodopirellula.</title>
        <authorList>
            <person name="Wegner C.E."/>
            <person name="Richter-Heitmann T."/>
            <person name="Klindworth A."/>
            <person name="Klockow C."/>
            <person name="Richter M."/>
            <person name="Achstetter T."/>
            <person name="Glockner F.O."/>
            <person name="Harder J."/>
        </authorList>
    </citation>
    <scope>NUCLEOTIDE SEQUENCE [LARGE SCALE GENOMIC DNA]</scope>
    <source>
        <strain evidence="1 2">SH28</strain>
    </source>
</reference>
<dbReference type="AlphaFoldDB" id="K5DEF6"/>
<gene>
    <name evidence="1" type="ORF">RBSH_03855</name>
</gene>
<dbReference type="EMBL" id="AMCW01000112">
    <property type="protein sequence ID" value="EKK00828.1"/>
    <property type="molecule type" value="Genomic_DNA"/>
</dbReference>
<organism evidence="1 2">
    <name type="scientific">Rhodopirellula baltica SH28</name>
    <dbReference type="NCBI Taxonomy" id="993517"/>
    <lineage>
        <taxon>Bacteria</taxon>
        <taxon>Pseudomonadati</taxon>
        <taxon>Planctomycetota</taxon>
        <taxon>Planctomycetia</taxon>
        <taxon>Pirellulales</taxon>
        <taxon>Pirellulaceae</taxon>
        <taxon>Rhodopirellula</taxon>
    </lineage>
</organism>
<comment type="caution">
    <text evidence="1">The sequence shown here is derived from an EMBL/GenBank/DDBJ whole genome shotgun (WGS) entry which is preliminary data.</text>
</comment>
<dbReference type="PATRIC" id="fig|993517.3.peg.4190"/>
<dbReference type="RefSeq" id="WP_007333448.1">
    <property type="nucleotide sequence ID" value="NZ_AMCW01000112.1"/>
</dbReference>
<evidence type="ECO:0000313" key="1">
    <source>
        <dbReference type="EMBL" id="EKK00828.1"/>
    </source>
</evidence>
<dbReference type="Proteomes" id="UP000007993">
    <property type="component" value="Unassembled WGS sequence"/>
</dbReference>
<protein>
    <submittedName>
        <fullName evidence="1">Uncharacterized protein</fullName>
    </submittedName>
</protein>
<evidence type="ECO:0000313" key="2">
    <source>
        <dbReference type="Proteomes" id="UP000007993"/>
    </source>
</evidence>
<sequence length="133" mass="15801">MRELAQLNPYSVSAQSSLEKGVFSECATLHRRSFLYREIQFEKPFQGTFVYNGWWFRQVITINAVPCWFRISWLRIHSRFEFELPEELTPAGDLYSAAESSQTVHGEIEFSRTLAIRRFRVWLGEQVIYDEIR</sequence>
<name>K5DEF6_RHOBT</name>